<dbReference type="CDD" id="cd13143">
    <property type="entry name" value="MATE_MepA_like"/>
    <property type="match status" value="1"/>
</dbReference>
<evidence type="ECO:0000256" key="1">
    <source>
        <dbReference type="ARBA" id="ARBA00004651"/>
    </source>
</evidence>
<keyword evidence="9" id="KW-0046">Antibiotic resistance</keyword>
<dbReference type="Proteomes" id="UP000190080">
    <property type="component" value="Unassembled WGS sequence"/>
</dbReference>
<dbReference type="InterPro" id="IPR002528">
    <property type="entry name" value="MATE_fam"/>
</dbReference>
<evidence type="ECO:0000256" key="9">
    <source>
        <dbReference type="ARBA" id="ARBA00023251"/>
    </source>
</evidence>
<reference evidence="11 12" key="1">
    <citation type="submission" date="2017-03" db="EMBL/GenBank/DDBJ databases">
        <title>Genome sequence of Clostridium oryzae DSM 28571.</title>
        <authorList>
            <person name="Poehlein A."/>
            <person name="Daniel R."/>
        </authorList>
    </citation>
    <scope>NUCLEOTIDE SEQUENCE [LARGE SCALE GENOMIC DNA]</scope>
    <source>
        <strain evidence="11 12">DSM 28571</strain>
    </source>
</reference>
<feature type="transmembrane region" description="Helical" evidence="10">
    <location>
        <begin position="55"/>
        <end position="78"/>
    </location>
</feature>
<dbReference type="NCBIfam" id="TIGR00797">
    <property type="entry name" value="matE"/>
    <property type="match status" value="1"/>
</dbReference>
<dbReference type="Pfam" id="PF01554">
    <property type="entry name" value="MatE"/>
    <property type="match status" value="2"/>
</dbReference>
<evidence type="ECO:0000256" key="2">
    <source>
        <dbReference type="ARBA" id="ARBA00008417"/>
    </source>
</evidence>
<evidence type="ECO:0000313" key="11">
    <source>
        <dbReference type="EMBL" id="OPJ62388.1"/>
    </source>
</evidence>
<feature type="transmembrane region" description="Helical" evidence="10">
    <location>
        <begin position="361"/>
        <end position="381"/>
    </location>
</feature>
<evidence type="ECO:0000256" key="6">
    <source>
        <dbReference type="ARBA" id="ARBA00022692"/>
    </source>
</evidence>
<keyword evidence="7 10" id="KW-1133">Transmembrane helix</keyword>
<dbReference type="GO" id="GO:0042910">
    <property type="term" value="F:xenobiotic transmembrane transporter activity"/>
    <property type="evidence" value="ECO:0007669"/>
    <property type="project" value="InterPro"/>
</dbReference>
<feature type="transmembrane region" description="Helical" evidence="10">
    <location>
        <begin position="237"/>
        <end position="259"/>
    </location>
</feature>
<dbReference type="InterPro" id="IPR051327">
    <property type="entry name" value="MATE_MepA_subfamily"/>
</dbReference>
<feature type="transmembrane region" description="Helical" evidence="10">
    <location>
        <begin position="271"/>
        <end position="294"/>
    </location>
</feature>
<feature type="transmembrane region" description="Helical" evidence="10">
    <location>
        <begin position="315"/>
        <end position="334"/>
    </location>
</feature>
<keyword evidence="6 10" id="KW-0812">Transmembrane</keyword>
<keyword evidence="8 10" id="KW-0472">Membrane</keyword>
<evidence type="ECO:0000256" key="7">
    <source>
        <dbReference type="ARBA" id="ARBA00022989"/>
    </source>
</evidence>
<dbReference type="InterPro" id="IPR048279">
    <property type="entry name" value="MdtK-like"/>
</dbReference>
<evidence type="ECO:0000313" key="12">
    <source>
        <dbReference type="Proteomes" id="UP000190080"/>
    </source>
</evidence>
<dbReference type="GO" id="GO:0005886">
    <property type="term" value="C:plasma membrane"/>
    <property type="evidence" value="ECO:0007669"/>
    <property type="project" value="UniProtKB-SubCell"/>
</dbReference>
<evidence type="ECO:0000256" key="4">
    <source>
        <dbReference type="ARBA" id="ARBA00022448"/>
    </source>
</evidence>
<sequence length="459" mass="50339">MNRTEELEKSNVIKLLIKFSIPGIIGMLVTVMYSLVDRIFVGKYVGEMQLSGVGITFPITNIIMAFGMLAGIGAAAVISIKLGQHKKDDAEKVMGNSFILLIIFSLLITIFGLIFLEPILIAFGAGPNTLPYAKEFGTIILLGVIVQNIGFGLNNIIRAEGNPRTAMLTMLIGALINFIANPTLIFIFKLGVRGSALSTVISQTVTTVWTLSYFVGSKSLLKLRKKYFKLDMKVIKEILAIGMSPFAMQLAASLVTVAYNKSLAVYGGELAIGAMTIVNMISMVFLMPIFGINQGAQPIIGYNYGAQNIDRVKKALKYAAIGATVITTLGWIFVELFPTQMFAIFNNDVKLINMGSRGLKIFLAVFPILGFSIVFTNYFQAVAKAKLSMILSLLRQVIVLLPLILILPRYFSLDGVWMAQPISDLISTIITVIFMAVELKKLKEIQNVKTSNNEEERVC</sequence>
<dbReference type="GO" id="GO:0046677">
    <property type="term" value="P:response to antibiotic"/>
    <property type="evidence" value="ECO:0007669"/>
    <property type="project" value="UniProtKB-KW"/>
</dbReference>
<comment type="caution">
    <text evidence="11">The sequence shown here is derived from an EMBL/GenBank/DDBJ whole genome shotgun (WGS) entry which is preliminary data.</text>
</comment>
<dbReference type="OrthoDB" id="9811110at2"/>
<name>A0A1V4IQU0_9CLOT</name>
<dbReference type="RefSeq" id="WP_079423372.1">
    <property type="nucleotide sequence ID" value="NZ_MZGV01000015.1"/>
</dbReference>
<dbReference type="PANTHER" id="PTHR43823">
    <property type="entry name" value="SPORULATION PROTEIN YKVU"/>
    <property type="match status" value="1"/>
</dbReference>
<gene>
    <name evidence="11" type="primary">mepA_4</name>
    <name evidence="11" type="ORF">CLORY_17570</name>
</gene>
<feature type="transmembrane region" description="Helical" evidence="10">
    <location>
        <begin position="417"/>
        <end position="437"/>
    </location>
</feature>
<feature type="transmembrane region" description="Helical" evidence="10">
    <location>
        <begin position="194"/>
        <end position="216"/>
    </location>
</feature>
<dbReference type="PANTHER" id="PTHR43823:SF3">
    <property type="entry name" value="MULTIDRUG EXPORT PROTEIN MEPA"/>
    <property type="match status" value="1"/>
</dbReference>
<keyword evidence="12" id="KW-1185">Reference proteome</keyword>
<feature type="transmembrane region" description="Helical" evidence="10">
    <location>
        <begin position="98"/>
        <end position="124"/>
    </location>
</feature>
<feature type="transmembrane region" description="Helical" evidence="10">
    <location>
        <begin position="12"/>
        <end position="35"/>
    </location>
</feature>
<dbReference type="PIRSF" id="PIRSF006603">
    <property type="entry name" value="DinF"/>
    <property type="match status" value="1"/>
</dbReference>
<evidence type="ECO:0000256" key="5">
    <source>
        <dbReference type="ARBA" id="ARBA00022475"/>
    </source>
</evidence>
<comment type="subcellular location">
    <subcellularLocation>
        <location evidence="1">Cell membrane</location>
        <topology evidence="1">Multi-pass membrane protein</topology>
    </subcellularLocation>
</comment>
<dbReference type="InterPro" id="IPR045070">
    <property type="entry name" value="MATE_MepA-like"/>
</dbReference>
<proteinExistence type="inferred from homology"/>
<keyword evidence="5" id="KW-1003">Cell membrane</keyword>
<dbReference type="EMBL" id="MZGV01000015">
    <property type="protein sequence ID" value="OPJ62388.1"/>
    <property type="molecule type" value="Genomic_DNA"/>
</dbReference>
<keyword evidence="4" id="KW-0813">Transport</keyword>
<feature type="transmembrane region" description="Helical" evidence="10">
    <location>
        <begin position="136"/>
        <end position="156"/>
    </location>
</feature>
<feature type="transmembrane region" description="Helical" evidence="10">
    <location>
        <begin position="168"/>
        <end position="188"/>
    </location>
</feature>
<comment type="similarity">
    <text evidence="2">Belongs to the multi antimicrobial extrusion (MATE) (TC 2.A.66.1) family. MepA subfamily.</text>
</comment>
<organism evidence="11 12">
    <name type="scientific">Clostridium oryzae</name>
    <dbReference type="NCBI Taxonomy" id="1450648"/>
    <lineage>
        <taxon>Bacteria</taxon>
        <taxon>Bacillati</taxon>
        <taxon>Bacillota</taxon>
        <taxon>Clostridia</taxon>
        <taxon>Eubacteriales</taxon>
        <taxon>Clostridiaceae</taxon>
        <taxon>Clostridium</taxon>
    </lineage>
</organism>
<dbReference type="AlphaFoldDB" id="A0A1V4IQU0"/>
<evidence type="ECO:0000256" key="10">
    <source>
        <dbReference type="SAM" id="Phobius"/>
    </source>
</evidence>
<dbReference type="GO" id="GO:0015297">
    <property type="term" value="F:antiporter activity"/>
    <property type="evidence" value="ECO:0007669"/>
    <property type="project" value="InterPro"/>
</dbReference>
<evidence type="ECO:0000256" key="3">
    <source>
        <dbReference type="ARBA" id="ARBA00022106"/>
    </source>
</evidence>
<accession>A0A1V4IQU0</accession>
<evidence type="ECO:0000256" key="8">
    <source>
        <dbReference type="ARBA" id="ARBA00023136"/>
    </source>
</evidence>
<feature type="transmembrane region" description="Helical" evidence="10">
    <location>
        <begin position="393"/>
        <end position="411"/>
    </location>
</feature>
<protein>
    <recommendedName>
        <fullName evidence="3">Multidrug export protein MepA</fullName>
    </recommendedName>
</protein>
<dbReference type="STRING" id="1450648.CLORY_17570"/>